<dbReference type="Pfam" id="PF00293">
    <property type="entry name" value="NUDIX"/>
    <property type="match status" value="1"/>
</dbReference>
<dbReference type="GO" id="GO:0006754">
    <property type="term" value="P:ATP biosynthetic process"/>
    <property type="evidence" value="ECO:0007669"/>
    <property type="project" value="TreeGrafter"/>
</dbReference>
<dbReference type="PANTHER" id="PTHR21340">
    <property type="entry name" value="DIADENOSINE 5,5-P1,P4-TETRAPHOSPHATE PYROPHOSPHOHYDROLASE MUTT"/>
    <property type="match status" value="1"/>
</dbReference>
<feature type="domain" description="Nudix hydrolase" evidence="2">
    <location>
        <begin position="3"/>
        <end position="135"/>
    </location>
</feature>
<dbReference type="InterPro" id="IPR000086">
    <property type="entry name" value="NUDIX_hydrolase_dom"/>
</dbReference>
<dbReference type="InterPro" id="IPR015797">
    <property type="entry name" value="NUDIX_hydrolase-like_dom_sf"/>
</dbReference>
<dbReference type="PROSITE" id="PS51462">
    <property type="entry name" value="NUDIX"/>
    <property type="match status" value="1"/>
</dbReference>
<evidence type="ECO:0000256" key="1">
    <source>
        <dbReference type="ARBA" id="ARBA00022801"/>
    </source>
</evidence>
<name>A0A381RNJ6_9ZZZZ</name>
<dbReference type="Gene3D" id="3.90.79.10">
    <property type="entry name" value="Nucleoside Triphosphate Pyrophosphohydrolase"/>
    <property type="match status" value="1"/>
</dbReference>
<dbReference type="SUPFAM" id="SSF55811">
    <property type="entry name" value="Nudix"/>
    <property type="match status" value="1"/>
</dbReference>
<dbReference type="GO" id="GO:0006167">
    <property type="term" value="P:AMP biosynthetic process"/>
    <property type="evidence" value="ECO:0007669"/>
    <property type="project" value="TreeGrafter"/>
</dbReference>
<sequence>MSDIIRAAGGVVVRGKKILFIKKNGRWEFPKGRLKKRANRKKTAIREISEETGIKKKHLNIIKPLIPTYHHNKINGIIVVKETFWFLIQYSGDLKKKLIPEKKEGITKCKWFTLDELILTLKDSRPLVHYLIGFVLNDPEYKNYHKNSKK</sequence>
<evidence type="ECO:0000259" key="2">
    <source>
        <dbReference type="PROSITE" id="PS51462"/>
    </source>
</evidence>
<proteinExistence type="predicted"/>
<dbReference type="CDD" id="cd03673">
    <property type="entry name" value="NUDIX_Ap6A_hydrolase"/>
    <property type="match status" value="1"/>
</dbReference>
<dbReference type="PANTHER" id="PTHR21340:SF0">
    <property type="entry name" value="BIS(5'-NUCLEOSYL)-TETRAPHOSPHATASE [ASYMMETRICAL]"/>
    <property type="match status" value="1"/>
</dbReference>
<accession>A0A381RNJ6</accession>
<gene>
    <name evidence="3" type="ORF">METZ01_LOCUS44331</name>
</gene>
<keyword evidence="1" id="KW-0378">Hydrolase</keyword>
<dbReference type="GO" id="GO:0004081">
    <property type="term" value="F:bis(5'-nucleosyl)-tetraphosphatase (asymmetrical) activity"/>
    <property type="evidence" value="ECO:0007669"/>
    <property type="project" value="TreeGrafter"/>
</dbReference>
<dbReference type="EMBL" id="UINC01001978">
    <property type="protein sequence ID" value="SUZ91477.1"/>
    <property type="molecule type" value="Genomic_DNA"/>
</dbReference>
<dbReference type="InterPro" id="IPR051325">
    <property type="entry name" value="Nudix_hydrolase_domain"/>
</dbReference>
<dbReference type="AlphaFoldDB" id="A0A381RNJ6"/>
<reference evidence="3" key="1">
    <citation type="submission" date="2018-05" db="EMBL/GenBank/DDBJ databases">
        <authorList>
            <person name="Lanie J.A."/>
            <person name="Ng W.-L."/>
            <person name="Kazmierczak K.M."/>
            <person name="Andrzejewski T.M."/>
            <person name="Davidsen T.M."/>
            <person name="Wayne K.J."/>
            <person name="Tettelin H."/>
            <person name="Glass J.I."/>
            <person name="Rusch D."/>
            <person name="Podicherti R."/>
            <person name="Tsui H.-C.T."/>
            <person name="Winkler M.E."/>
        </authorList>
    </citation>
    <scope>NUCLEOTIDE SEQUENCE</scope>
</reference>
<protein>
    <recommendedName>
        <fullName evidence="2">Nudix hydrolase domain-containing protein</fullName>
    </recommendedName>
</protein>
<evidence type="ECO:0000313" key="3">
    <source>
        <dbReference type="EMBL" id="SUZ91477.1"/>
    </source>
</evidence>
<organism evidence="3">
    <name type="scientific">marine metagenome</name>
    <dbReference type="NCBI Taxonomy" id="408172"/>
    <lineage>
        <taxon>unclassified sequences</taxon>
        <taxon>metagenomes</taxon>
        <taxon>ecological metagenomes</taxon>
    </lineage>
</organism>